<gene>
    <name evidence="2" type="ORF">L21_1472</name>
</gene>
<feature type="domain" description="NrpR regulatory" evidence="1">
    <location>
        <begin position="6"/>
        <end position="243"/>
    </location>
</feature>
<protein>
    <recommendedName>
        <fullName evidence="1">NrpR regulatory domain-containing protein</fullName>
    </recommendedName>
</protein>
<organism evidence="2 3">
    <name type="scientific">Methanoculleus chikugoensis</name>
    <dbReference type="NCBI Taxonomy" id="118126"/>
    <lineage>
        <taxon>Archaea</taxon>
        <taxon>Methanobacteriati</taxon>
        <taxon>Methanobacteriota</taxon>
        <taxon>Stenosarchaea group</taxon>
        <taxon>Methanomicrobia</taxon>
        <taxon>Methanomicrobiales</taxon>
        <taxon>Methanomicrobiaceae</taxon>
        <taxon>Methanoculleus</taxon>
    </lineage>
</organism>
<dbReference type="PANTHER" id="PTHR41964">
    <property type="entry name" value="GLOBAL NITROGEN REGULATOR NRPR"/>
    <property type="match status" value="1"/>
</dbReference>
<dbReference type="AlphaFoldDB" id="A0A1M4MKW6"/>
<evidence type="ECO:0000259" key="1">
    <source>
        <dbReference type="Pfam" id="PF01995"/>
    </source>
</evidence>
<dbReference type="Pfam" id="PF01995">
    <property type="entry name" value="NRD1_2"/>
    <property type="match status" value="1"/>
</dbReference>
<dbReference type="EMBL" id="FMID01000035">
    <property type="protein sequence ID" value="SCL75565.1"/>
    <property type="molecule type" value="Genomic_DNA"/>
</dbReference>
<dbReference type="PANTHER" id="PTHR41964:SF1">
    <property type="entry name" value="GLOBAL NITROGEN REGULATOR NRPR"/>
    <property type="match status" value="1"/>
</dbReference>
<dbReference type="InterPro" id="IPR002846">
    <property type="entry name" value="NRD"/>
</dbReference>
<reference evidence="2 3" key="1">
    <citation type="submission" date="2016-08" db="EMBL/GenBank/DDBJ databases">
        <authorList>
            <person name="Seilhamer J.J."/>
        </authorList>
    </citation>
    <scope>NUCLEOTIDE SEQUENCE [LARGE SCALE GENOMIC DNA]</scope>
    <source>
        <strain evidence="2">L21-II-0</strain>
    </source>
</reference>
<dbReference type="InterPro" id="IPR038982">
    <property type="entry name" value="NrpR"/>
</dbReference>
<dbReference type="Gene3D" id="3.30.70.1360">
    <property type="entry name" value="mj0159-like"/>
    <property type="match status" value="2"/>
</dbReference>
<name>A0A1M4MKW6_9EURY</name>
<dbReference type="Proteomes" id="UP000184671">
    <property type="component" value="Unassembled WGS sequence"/>
</dbReference>
<sequence length="249" mass="26896">MMHAPLKFTNHRIEEYALKVTYRPEDDTGKIIYNLSLIESPDLEFALSIMKEAHKRGITISDRLLVAGPGEQVGGYTVPDGRHAICTMCSITLDALLLQRGIPESPIGGGIVEVDGRVAQRFTSLILYRDTTLDPLEVLISQEATSILDVMNHGKGNILANIRECHMEAEHLLGAVLDELTGIGFSGILDVGAPNVPLLGVPVSPQYVGVAMVGGTNAMAAFGETGRPVVTRALKGLIDIREMGYLDDY</sequence>
<proteinExistence type="predicted"/>
<evidence type="ECO:0000313" key="2">
    <source>
        <dbReference type="EMBL" id="SCL75565.1"/>
    </source>
</evidence>
<evidence type="ECO:0000313" key="3">
    <source>
        <dbReference type="Proteomes" id="UP000184671"/>
    </source>
</evidence>
<dbReference type="STRING" id="118126.L21_1472"/>
<dbReference type="InterPro" id="IPR036984">
    <property type="entry name" value="NrpR_dom_sf"/>
</dbReference>
<accession>A0A1M4MKW6</accession>